<feature type="domain" description="ABC transporter" evidence="3">
    <location>
        <begin position="3"/>
        <end position="228"/>
    </location>
</feature>
<dbReference type="GO" id="GO:0016887">
    <property type="term" value="F:ATP hydrolysis activity"/>
    <property type="evidence" value="ECO:0007669"/>
    <property type="project" value="InterPro"/>
</dbReference>
<proteinExistence type="predicted"/>
<dbReference type="PANTHER" id="PTHR43158">
    <property type="entry name" value="SKFA PEPTIDE EXPORT ATP-BINDING PROTEIN SKFE"/>
    <property type="match status" value="1"/>
</dbReference>
<dbReference type="Proteomes" id="UP000027142">
    <property type="component" value="Chromosome"/>
</dbReference>
<evidence type="ECO:0000313" key="4">
    <source>
        <dbReference type="EMBL" id="AIC95975.1"/>
    </source>
</evidence>
<dbReference type="EMBL" id="CP003923">
    <property type="protein sequence ID" value="AIC95975.1"/>
    <property type="molecule type" value="Genomic_DNA"/>
</dbReference>
<dbReference type="OrthoDB" id="9804819at2"/>
<keyword evidence="5" id="KW-1185">Reference proteome</keyword>
<dbReference type="SUPFAM" id="SSF52540">
    <property type="entry name" value="P-loop containing nucleoside triphosphate hydrolases"/>
    <property type="match status" value="1"/>
</dbReference>
<organism evidence="4 5">
    <name type="scientific">Shouchella lehensis G1</name>
    <dbReference type="NCBI Taxonomy" id="1246626"/>
    <lineage>
        <taxon>Bacteria</taxon>
        <taxon>Bacillati</taxon>
        <taxon>Bacillota</taxon>
        <taxon>Bacilli</taxon>
        <taxon>Bacillales</taxon>
        <taxon>Bacillaceae</taxon>
        <taxon>Shouchella</taxon>
    </lineage>
</organism>
<reference evidence="4 5" key="1">
    <citation type="journal article" date="2014" name="Gene">
        <title>A comparative genomic analysis of the alkalitolerant soil bacterium Bacillus lehensis G1.</title>
        <authorList>
            <person name="Noor Y.M."/>
            <person name="Samsulrizal N.H."/>
            <person name="Jema'on N.A."/>
            <person name="Low K.O."/>
            <person name="Ramli A.N."/>
            <person name="Alias N.I."/>
            <person name="Damis S.I."/>
            <person name="Fuzi S.F."/>
            <person name="Isa M.N."/>
            <person name="Murad A.M."/>
            <person name="Raih M.F."/>
            <person name="Bakar F.D."/>
            <person name="Najimudin N."/>
            <person name="Mahadi N.M."/>
            <person name="Illias R.M."/>
        </authorList>
    </citation>
    <scope>NUCLEOTIDE SEQUENCE [LARGE SCALE GENOMIC DNA]</scope>
    <source>
        <strain evidence="4 5">G1</strain>
    </source>
</reference>
<sequence>MNISLNQVRKQIKGQEILRNMNITIDKVGIYAVLGPNGAGKTTCMHVMAGLSNWDSGTVEVYGASPFDNASILHHICFIQESDNFKPTLKVKDVLKQIEAFYPNLNQELLHRLVKEYDLPLNKRLIELSKGMNSALNMSIGLASRAPLTIFDEPYIGMDATARKKLYKEIIEDYVDYPRIILFSTHFIEETESIFEHAIIVNHGQVLLQEPVEELAERALRITGPTEAMKTIDRSVYKIISEDSFLSESAVAILLDKGQELALPINCSVQPLSLQEFFIDYTAKEKSFV</sequence>
<dbReference type="STRING" id="1246626.BleG1_3428"/>
<accession>A0A060M1S4</accession>
<dbReference type="Gene3D" id="3.40.50.300">
    <property type="entry name" value="P-loop containing nucleotide triphosphate hydrolases"/>
    <property type="match status" value="1"/>
</dbReference>
<dbReference type="PATRIC" id="fig|1246626.3.peg.3413"/>
<dbReference type="HOGENOM" id="CLU_000604_1_2_9"/>
<dbReference type="PROSITE" id="PS50893">
    <property type="entry name" value="ABC_TRANSPORTER_2"/>
    <property type="match status" value="1"/>
</dbReference>
<dbReference type="InterPro" id="IPR003439">
    <property type="entry name" value="ABC_transporter-like_ATP-bd"/>
</dbReference>
<keyword evidence="2 4" id="KW-0067">ATP-binding</keyword>
<dbReference type="RefSeq" id="WP_038483513.1">
    <property type="nucleotide sequence ID" value="NZ_CP003923.1"/>
</dbReference>
<name>A0A060M1S4_9BACI</name>
<evidence type="ECO:0000313" key="5">
    <source>
        <dbReference type="Proteomes" id="UP000027142"/>
    </source>
</evidence>
<dbReference type="Pfam" id="PF00005">
    <property type="entry name" value="ABC_tran"/>
    <property type="match status" value="1"/>
</dbReference>
<dbReference type="KEGG" id="ble:BleG1_3428"/>
<protein>
    <submittedName>
        <fullName evidence="4">ABC transporter ATP-binding protein</fullName>
    </submittedName>
</protein>
<dbReference type="PANTHER" id="PTHR43158:SF5">
    <property type="entry name" value="ABC TRANSPORTER, ATP-BINDING PROTEIN"/>
    <property type="match status" value="1"/>
</dbReference>
<dbReference type="GO" id="GO:0005524">
    <property type="term" value="F:ATP binding"/>
    <property type="evidence" value="ECO:0007669"/>
    <property type="project" value="UniProtKB-KW"/>
</dbReference>
<keyword evidence="1" id="KW-0547">Nucleotide-binding</keyword>
<evidence type="ECO:0000259" key="3">
    <source>
        <dbReference type="PROSITE" id="PS50893"/>
    </source>
</evidence>
<dbReference type="eggNOG" id="COG1131">
    <property type="taxonomic scope" value="Bacteria"/>
</dbReference>
<evidence type="ECO:0000256" key="1">
    <source>
        <dbReference type="ARBA" id="ARBA00022741"/>
    </source>
</evidence>
<dbReference type="AlphaFoldDB" id="A0A060M1S4"/>
<evidence type="ECO:0000256" key="2">
    <source>
        <dbReference type="ARBA" id="ARBA00022840"/>
    </source>
</evidence>
<gene>
    <name evidence="4" type="ORF">BleG1_3428</name>
</gene>
<dbReference type="InterPro" id="IPR027417">
    <property type="entry name" value="P-loop_NTPase"/>
</dbReference>